<proteinExistence type="predicted"/>
<evidence type="ECO:0000313" key="2">
    <source>
        <dbReference type="EMBL" id="MBU2670993.1"/>
    </source>
</evidence>
<gene>
    <name evidence="2" type="ORF">KOI35_46605</name>
</gene>
<evidence type="ECO:0000313" key="3">
    <source>
        <dbReference type="Proteomes" id="UP001519654"/>
    </source>
</evidence>
<evidence type="ECO:0008006" key="4">
    <source>
        <dbReference type="Google" id="ProtNLM"/>
    </source>
</evidence>
<feature type="chain" id="PRO_5047212654" description="Lipoprotein" evidence="1">
    <location>
        <begin position="20"/>
        <end position="142"/>
    </location>
</feature>
<protein>
    <recommendedName>
        <fullName evidence="4">Lipoprotein</fullName>
    </recommendedName>
</protein>
<dbReference type="Proteomes" id="UP001519654">
    <property type="component" value="Unassembled WGS sequence"/>
</dbReference>
<keyword evidence="3" id="KW-1185">Reference proteome</keyword>
<reference evidence="2 3" key="1">
    <citation type="submission" date="2021-06" db="EMBL/GenBank/DDBJ databases">
        <title>Actinoplanes lichenicola sp. nov., and Actinoplanes ovalisporus sp. nov., isolated from lichen in Thailand.</title>
        <authorList>
            <person name="Saeng-In P."/>
            <person name="Kanchanasin P."/>
            <person name="Yuki M."/>
            <person name="Kudo T."/>
            <person name="Ohkuma M."/>
            <person name="Phongsopitanun W."/>
            <person name="Tanasupawat S."/>
        </authorList>
    </citation>
    <scope>NUCLEOTIDE SEQUENCE [LARGE SCALE GENOMIC DNA]</scope>
    <source>
        <strain evidence="2 3">NBRC 110975</strain>
    </source>
</reference>
<name>A0ABS5Z5S9_9ACTN</name>
<keyword evidence="1" id="KW-0732">Signal</keyword>
<organism evidence="2 3">
    <name type="scientific">Paractinoplanes bogorensis</name>
    <dbReference type="NCBI Taxonomy" id="1610840"/>
    <lineage>
        <taxon>Bacteria</taxon>
        <taxon>Bacillati</taxon>
        <taxon>Actinomycetota</taxon>
        <taxon>Actinomycetes</taxon>
        <taxon>Micromonosporales</taxon>
        <taxon>Micromonosporaceae</taxon>
        <taxon>Paractinoplanes</taxon>
    </lineage>
</organism>
<sequence length="142" mass="14492">MCRVKARLLPLILTAGLLAGCSVEVTPGSIPVPISIAPVPSASAGVPKYVCSAAYKILTEGAVRLAGYAAGSGDDAAAGMKQTLADMAAKVEQERAAVTDIGLLDALQKISVELRAGADRPDPLAYVNGDFQTVGQKLDGHC</sequence>
<feature type="signal peptide" evidence="1">
    <location>
        <begin position="1"/>
        <end position="19"/>
    </location>
</feature>
<evidence type="ECO:0000256" key="1">
    <source>
        <dbReference type="SAM" id="SignalP"/>
    </source>
</evidence>
<comment type="caution">
    <text evidence="2">The sequence shown here is derived from an EMBL/GenBank/DDBJ whole genome shotgun (WGS) entry which is preliminary data.</text>
</comment>
<dbReference type="PROSITE" id="PS51257">
    <property type="entry name" value="PROKAR_LIPOPROTEIN"/>
    <property type="match status" value="1"/>
</dbReference>
<dbReference type="EMBL" id="JAHKKG010000029">
    <property type="protein sequence ID" value="MBU2670993.1"/>
    <property type="molecule type" value="Genomic_DNA"/>
</dbReference>
<accession>A0ABS5Z5S9</accession>